<evidence type="ECO:0000313" key="4">
    <source>
        <dbReference type="Proteomes" id="UP001152755"/>
    </source>
</evidence>
<dbReference type="RefSeq" id="WP_332519526.1">
    <property type="nucleotide sequence ID" value="NZ_JANRHA010000003.1"/>
</dbReference>
<dbReference type="InterPro" id="IPR016181">
    <property type="entry name" value="Acyl_CoA_acyltransferase"/>
</dbReference>
<dbReference type="PANTHER" id="PTHR43610:SF1">
    <property type="entry name" value="N-ACETYLTRANSFERASE DOMAIN-CONTAINING PROTEIN"/>
    <property type="match status" value="1"/>
</dbReference>
<dbReference type="SUPFAM" id="SSF55729">
    <property type="entry name" value="Acyl-CoA N-acyltransferases (Nat)"/>
    <property type="match status" value="1"/>
</dbReference>
<accession>A0A9X4M4J4</accession>
<evidence type="ECO:0000313" key="3">
    <source>
        <dbReference type="EMBL" id="MDG3014326.1"/>
    </source>
</evidence>
<dbReference type="Proteomes" id="UP001152755">
    <property type="component" value="Unassembled WGS sequence"/>
</dbReference>
<feature type="region of interest" description="Disordered" evidence="1">
    <location>
        <begin position="1"/>
        <end position="25"/>
    </location>
</feature>
<organism evidence="3 4">
    <name type="scientific">Speluncibacter jeojiensis</name>
    <dbReference type="NCBI Taxonomy" id="2710754"/>
    <lineage>
        <taxon>Bacteria</taxon>
        <taxon>Bacillati</taxon>
        <taxon>Actinomycetota</taxon>
        <taxon>Actinomycetes</taxon>
        <taxon>Mycobacteriales</taxon>
        <taxon>Speluncibacteraceae</taxon>
        <taxon>Speluncibacter</taxon>
    </lineage>
</organism>
<feature type="domain" description="N-acetyltransferase" evidence="2">
    <location>
        <begin position="42"/>
        <end position="184"/>
    </location>
</feature>
<proteinExistence type="predicted"/>
<dbReference type="Pfam" id="PF13302">
    <property type="entry name" value="Acetyltransf_3"/>
    <property type="match status" value="1"/>
</dbReference>
<feature type="compositionally biased region" description="Basic and acidic residues" evidence="1">
    <location>
        <begin position="1"/>
        <end position="18"/>
    </location>
</feature>
<keyword evidence="4" id="KW-1185">Reference proteome</keyword>
<protein>
    <submittedName>
        <fullName evidence="3">GNAT family N-acetyltransferase</fullName>
    </submittedName>
</protein>
<dbReference type="EMBL" id="JANRHA010000003">
    <property type="protein sequence ID" value="MDG3014326.1"/>
    <property type="molecule type" value="Genomic_DNA"/>
</dbReference>
<dbReference type="Gene3D" id="3.40.630.30">
    <property type="match status" value="1"/>
</dbReference>
<comment type="caution">
    <text evidence="3">The sequence shown here is derived from an EMBL/GenBank/DDBJ whole genome shotgun (WGS) entry which is preliminary data.</text>
</comment>
<name>A0A9X4M4J4_9ACTN</name>
<gene>
    <name evidence="3" type="ORF">NVS88_07120</name>
</gene>
<reference evidence="3" key="1">
    <citation type="submission" date="2022-08" db="EMBL/GenBank/DDBJ databases">
        <title>Genome analysis of Corynebacteriales strain.</title>
        <authorList>
            <person name="Lee S.D."/>
        </authorList>
    </citation>
    <scope>NUCLEOTIDE SEQUENCE</scope>
    <source>
        <strain evidence="3">D3-21</strain>
    </source>
</reference>
<sequence>MAPIDDLDRFEPVSDPRPNDVPWPELDWPIPARTELSGDVVCLTPADPASDAPDLFRQLDHDIVWAHLPFRATTIDEMSQMLAAWSESLDWHAWTVRLQRDHGDLPAGSIVGMTSYLGVNVRDARLEIGATLYTPEVWGTAVNPEAKWLLLRHAFETLQAGRVQLKTDTRNHRSQQAIARLGARYEGTLRRHYRRADGTVRDDVMFSIIAEDWPEVNERLISRLHAWK</sequence>
<dbReference type="PANTHER" id="PTHR43610">
    <property type="entry name" value="BLL6696 PROTEIN"/>
    <property type="match status" value="1"/>
</dbReference>
<dbReference type="GO" id="GO:0016747">
    <property type="term" value="F:acyltransferase activity, transferring groups other than amino-acyl groups"/>
    <property type="evidence" value="ECO:0007669"/>
    <property type="project" value="InterPro"/>
</dbReference>
<evidence type="ECO:0000256" key="1">
    <source>
        <dbReference type="SAM" id="MobiDB-lite"/>
    </source>
</evidence>
<evidence type="ECO:0000259" key="2">
    <source>
        <dbReference type="Pfam" id="PF13302"/>
    </source>
</evidence>
<dbReference type="AlphaFoldDB" id="A0A9X4M4J4"/>
<dbReference type="InterPro" id="IPR000182">
    <property type="entry name" value="GNAT_dom"/>
</dbReference>